<dbReference type="FunFam" id="3.40.630.30:FF:000047">
    <property type="entry name" value="Acetyltransferase, GNAT family"/>
    <property type="match status" value="1"/>
</dbReference>
<dbReference type="PANTHER" id="PTHR43441">
    <property type="entry name" value="RIBOSOMAL-PROTEIN-SERINE ACETYLTRANSFERASE"/>
    <property type="match status" value="1"/>
</dbReference>
<dbReference type="GO" id="GO:0008999">
    <property type="term" value="F:protein-N-terminal-alanine acetyltransferase activity"/>
    <property type="evidence" value="ECO:0007669"/>
    <property type="project" value="TreeGrafter"/>
</dbReference>
<gene>
    <name evidence="2" type="ORF">LRX75_19530</name>
</gene>
<feature type="domain" description="N-acetyltransferase" evidence="1">
    <location>
        <begin position="49"/>
        <end position="164"/>
    </location>
</feature>
<dbReference type="PANTHER" id="PTHR43441:SF2">
    <property type="entry name" value="FAMILY ACETYLTRANSFERASE, PUTATIVE (AFU_ORTHOLOGUE AFUA_7G00850)-RELATED"/>
    <property type="match status" value="1"/>
</dbReference>
<dbReference type="Pfam" id="PF13302">
    <property type="entry name" value="Acetyltransf_3"/>
    <property type="match status" value="1"/>
</dbReference>
<dbReference type="GO" id="GO:1990189">
    <property type="term" value="F:protein N-terminal-serine acetyltransferase activity"/>
    <property type="evidence" value="ECO:0007669"/>
    <property type="project" value="TreeGrafter"/>
</dbReference>
<proteinExistence type="predicted"/>
<accession>A0A9X1NVG1</accession>
<name>A0A9X1NVG1_9HYPH</name>
<evidence type="ECO:0000259" key="1">
    <source>
        <dbReference type="Pfam" id="PF13302"/>
    </source>
</evidence>
<dbReference type="EMBL" id="JAJOZR010000014">
    <property type="protein sequence ID" value="MCD7111233.1"/>
    <property type="molecule type" value="Genomic_DNA"/>
</dbReference>
<comment type="caution">
    <text evidence="2">The sequence shown here is derived from an EMBL/GenBank/DDBJ whole genome shotgun (WGS) entry which is preliminary data.</text>
</comment>
<dbReference type="InterPro" id="IPR000182">
    <property type="entry name" value="GNAT_dom"/>
</dbReference>
<dbReference type="InterPro" id="IPR016181">
    <property type="entry name" value="Acyl_CoA_acyltransferase"/>
</dbReference>
<dbReference type="Gene3D" id="3.40.630.30">
    <property type="match status" value="1"/>
</dbReference>
<evidence type="ECO:0000313" key="3">
    <source>
        <dbReference type="Proteomes" id="UP001139089"/>
    </source>
</evidence>
<dbReference type="GO" id="GO:0005737">
    <property type="term" value="C:cytoplasm"/>
    <property type="evidence" value="ECO:0007669"/>
    <property type="project" value="TreeGrafter"/>
</dbReference>
<dbReference type="SUPFAM" id="SSF55729">
    <property type="entry name" value="Acyl-CoA N-acyltransferases (Nat)"/>
    <property type="match status" value="1"/>
</dbReference>
<dbReference type="AlphaFoldDB" id="A0A9X1NVG1"/>
<sequence length="232" mass="26074">MTNRDLTRWAGCPAPKPVTLEGIYVVLEPYDRARHLQALWDAFGGLAINERLRYFPQAAFADVDAFGAWLDAAQANWVTLIFRDKVSRDVVGMASYMRPDPANGVVEVGSVAHGDAMARSPLATEAHYLMARHVFEDLGYRRYEWKCHNDNTPSKVAAVRLGFTFEGIFRQHMVAKGANRDTAWFSMIDDEWPVLDAAFKAWLAPENFDAEGRQRRRLEDLRADIAATPGAA</sequence>
<reference evidence="2" key="1">
    <citation type="submission" date="2021-12" db="EMBL/GenBank/DDBJ databases">
        <authorList>
            <person name="Li Y."/>
        </authorList>
    </citation>
    <scope>NUCLEOTIDE SEQUENCE</scope>
    <source>
        <strain evidence="2">DKSPLA3</strain>
    </source>
</reference>
<dbReference type="Proteomes" id="UP001139089">
    <property type="component" value="Unassembled WGS sequence"/>
</dbReference>
<dbReference type="InterPro" id="IPR051908">
    <property type="entry name" value="Ribosomal_N-acetyltransferase"/>
</dbReference>
<organism evidence="2 3">
    <name type="scientific">Rhizobium quercicola</name>
    <dbReference type="NCBI Taxonomy" id="2901226"/>
    <lineage>
        <taxon>Bacteria</taxon>
        <taxon>Pseudomonadati</taxon>
        <taxon>Pseudomonadota</taxon>
        <taxon>Alphaproteobacteria</taxon>
        <taxon>Hyphomicrobiales</taxon>
        <taxon>Rhizobiaceae</taxon>
        <taxon>Rhizobium/Agrobacterium group</taxon>
        <taxon>Rhizobium</taxon>
    </lineage>
</organism>
<keyword evidence="3" id="KW-1185">Reference proteome</keyword>
<evidence type="ECO:0000313" key="2">
    <source>
        <dbReference type="EMBL" id="MCD7111233.1"/>
    </source>
</evidence>
<dbReference type="RefSeq" id="WP_231816322.1">
    <property type="nucleotide sequence ID" value="NZ_JAJOZR010000014.1"/>
</dbReference>
<protein>
    <submittedName>
        <fullName evidence="2">GNAT family N-acetyltransferase</fullName>
    </submittedName>
</protein>